<protein>
    <submittedName>
        <fullName evidence="1">Transposase for insertion sequence element IS231E</fullName>
    </submittedName>
</protein>
<gene>
    <name evidence="1" type="ORF">IK1_04314</name>
</gene>
<organism evidence="1 2">
    <name type="scientific">Bacillus cereus (strain VD146)</name>
    <dbReference type="NCBI Taxonomy" id="1053236"/>
    <lineage>
        <taxon>Bacteria</taxon>
        <taxon>Bacillati</taxon>
        <taxon>Bacillota</taxon>
        <taxon>Bacilli</taxon>
        <taxon>Bacillales</taxon>
        <taxon>Bacillaceae</taxon>
        <taxon>Bacillus</taxon>
        <taxon>Bacillus cereus group</taxon>
    </lineage>
</organism>
<proteinExistence type="predicted"/>
<accession>R8NHL9</accession>
<reference evidence="2" key="1">
    <citation type="submission" date="2012-12" db="EMBL/GenBank/DDBJ databases">
        <title>The genome sequence of Bacillus cereus VD146.</title>
        <authorList>
            <consortium name="The Broad Institute Genome Sequencing Platform"/>
            <consortium name="The Broad Institute Genome Sequencing Center for Infectious Disease"/>
            <person name="Feldgarden M."/>
            <person name="Van der Auwera G.A."/>
            <person name="Mahillon J."/>
            <person name="Duprez V."/>
            <person name="Timmery S."/>
            <person name="Mattelet C."/>
            <person name="Dierick K."/>
            <person name="Sun M."/>
            <person name="Yu Z."/>
            <person name="Zhu L."/>
            <person name="Hu X."/>
            <person name="Shank E.B."/>
            <person name="Swiecicka I."/>
            <person name="Hansen B.M."/>
            <person name="Andrup L."/>
            <person name="Walker B."/>
            <person name="Young S.K."/>
            <person name="Zeng Q."/>
            <person name="Gargeya S."/>
            <person name="Fitzgerald M."/>
            <person name="Haas B."/>
            <person name="Abouelleil A."/>
            <person name="Alvarado L."/>
            <person name="Arachchi H.M."/>
            <person name="Berlin A.M."/>
            <person name="Chapman S.B."/>
            <person name="Dewar J."/>
            <person name="Goldberg J."/>
            <person name="Griggs A."/>
            <person name="Gujja S."/>
            <person name="Hansen M."/>
            <person name="Howarth C."/>
            <person name="Imamovic A."/>
            <person name="Larimer J."/>
            <person name="McCowan C."/>
            <person name="Murphy C."/>
            <person name="Neiman D."/>
            <person name="Pearson M."/>
            <person name="Priest M."/>
            <person name="Roberts A."/>
            <person name="Saif S."/>
            <person name="Shea T."/>
            <person name="Sisk P."/>
            <person name="Sykes S."/>
            <person name="Wortman J."/>
            <person name="Nusbaum C."/>
            <person name="Birren B."/>
        </authorList>
    </citation>
    <scope>NUCLEOTIDE SEQUENCE [LARGE SCALE GENOMIC DNA]</scope>
    <source>
        <strain evidence="2">VD146</strain>
    </source>
</reference>
<evidence type="ECO:0000313" key="1">
    <source>
        <dbReference type="EMBL" id="EOP45995.1"/>
    </source>
</evidence>
<name>R8NHL9_BACCX</name>
<dbReference type="PATRIC" id="fig|1053236.3.peg.977"/>
<dbReference type="AlphaFoldDB" id="R8NHL9"/>
<evidence type="ECO:0000313" key="2">
    <source>
        <dbReference type="Proteomes" id="UP000014020"/>
    </source>
</evidence>
<sequence length="53" mass="6250">MYLSISDELQLFAEELYEHLTPSFLENLARELGFVKRKRKFSGYDLAVLVQKL</sequence>
<dbReference type="Proteomes" id="UP000014020">
    <property type="component" value="Unassembled WGS sequence"/>
</dbReference>
<comment type="caution">
    <text evidence="1">The sequence shown here is derived from an EMBL/GenBank/DDBJ whole genome shotgun (WGS) entry which is preliminary data.</text>
</comment>
<dbReference type="EMBL" id="AHFE01000021">
    <property type="protein sequence ID" value="EOP45995.1"/>
    <property type="molecule type" value="Genomic_DNA"/>
</dbReference>
<dbReference type="HOGENOM" id="CLU_042765_6_2_9"/>